<organism evidence="3 4">
    <name type="scientific">Citrobacter freundii</name>
    <dbReference type="NCBI Taxonomy" id="546"/>
    <lineage>
        <taxon>Bacteria</taxon>
        <taxon>Pseudomonadati</taxon>
        <taxon>Pseudomonadota</taxon>
        <taxon>Gammaproteobacteria</taxon>
        <taxon>Enterobacterales</taxon>
        <taxon>Enterobacteriaceae</taxon>
        <taxon>Citrobacter</taxon>
        <taxon>Citrobacter freundii complex</taxon>
    </lineage>
</organism>
<name>A0AAN4JCH9_CITFR</name>
<dbReference type="InterPro" id="IPR021034">
    <property type="entry name" value="GpJ_C"/>
</dbReference>
<comment type="caution">
    <text evidence="3">The sequence shown here is derived from an EMBL/GenBank/DDBJ whole genome shotgun (WGS) entry which is preliminary data.</text>
</comment>
<feature type="compositionally biased region" description="Gly residues" evidence="1">
    <location>
        <begin position="85"/>
        <end position="104"/>
    </location>
</feature>
<evidence type="ECO:0000256" key="1">
    <source>
        <dbReference type="SAM" id="MobiDB-lite"/>
    </source>
</evidence>
<sequence length="544" mass="56808">MSKAVKESLARAKKMAKGGLRASTVKSSSATTVSSAVPSPLFRADKTLDALYENMEVLTGQRGEGAAVVMVTDSSGNRVPFYPDGSGGTTDGSGSGSGSGGDGGLTPAYPTTPTGLVVNGGFSVVELDWDAPVYYGHSLTQIWRCPEDNLSEAVQVGSTAANIYSDPIDPVYEGYYWIRFVNSDGVTGPFNASEGTYVKTQESTDDIINVINDTINDSPLIAQLQAGLDGVQEQITTIDSEGTQAFQNMWSVKASADGITAGIGLVAGVDDEGEPVSQVAVAATQFFVFDPNNPNPDGTMEALFYVDADYGVCMQKAVIEQATIQVLNAQTIVADEVTAGIEIDSPDIKGGQIEIGNGFSVDSSGNMTANNATLNDVTLNRVTANEGQFNNVTIGEDCVIEGTLSANQIKGDIVNAVGFSIGISGSRRIEIIDDQEFDRTVMIPAVSMNCESSNHMEYDHTVYGRASINMDISINGTAYATYSASCSGDSSGAGSASLAYDFIMGTGDLIIDITVTNSTYYGSVSISDVVLMVAKKGSGGIIVS</sequence>
<evidence type="ECO:0000313" key="3">
    <source>
        <dbReference type="EMBL" id="EMM7456189.1"/>
    </source>
</evidence>
<dbReference type="Proteomes" id="UP001169574">
    <property type="component" value="Unassembled WGS sequence"/>
</dbReference>
<dbReference type="EMBL" id="ABLGCN030000001">
    <property type="protein sequence ID" value="EMM7456189.1"/>
    <property type="molecule type" value="Genomic_DNA"/>
</dbReference>
<protein>
    <submittedName>
        <fullName evidence="3">DUF1983 domain-containing protein</fullName>
    </submittedName>
</protein>
<proteinExistence type="predicted"/>
<feature type="domain" description="Tip attachment protein J C-terminal receptor binding" evidence="2">
    <location>
        <begin position="423"/>
        <end position="544"/>
    </location>
</feature>
<evidence type="ECO:0000259" key="2">
    <source>
        <dbReference type="Pfam" id="PF12421"/>
    </source>
</evidence>
<dbReference type="AlphaFoldDB" id="A0AAN4JCH9"/>
<gene>
    <name evidence="3" type="ORF">P7U51_000641</name>
</gene>
<evidence type="ECO:0000313" key="4">
    <source>
        <dbReference type="Proteomes" id="UP001169574"/>
    </source>
</evidence>
<accession>A0AAN4JCH9</accession>
<reference evidence="3" key="1">
    <citation type="submission" date="2024-02" db="EMBL/GenBank/DDBJ databases">
        <authorList>
            <consortium name="Clinical and Environmental Microbiology Branch: Whole genome sequencing antimicrobial resistance pathogens in the healthcare setting"/>
        </authorList>
    </citation>
    <scope>NUCLEOTIDE SEQUENCE</scope>
    <source>
        <strain evidence="3">Whole organism</strain>
    </source>
</reference>
<feature type="region of interest" description="Disordered" evidence="1">
    <location>
        <begin position="79"/>
        <end position="108"/>
    </location>
</feature>
<dbReference type="Pfam" id="PF12421">
    <property type="entry name" value="Ig_GpJ_C"/>
    <property type="match status" value="1"/>
</dbReference>